<dbReference type="Proteomes" id="UP000320390">
    <property type="component" value="Chromosome"/>
</dbReference>
<name>A0A518EXN9_9BACT</name>
<proteinExistence type="predicted"/>
<accession>A0A518EXN9</accession>
<evidence type="ECO:0000313" key="2">
    <source>
        <dbReference type="Proteomes" id="UP000320390"/>
    </source>
</evidence>
<dbReference type="EMBL" id="CP036434">
    <property type="protein sequence ID" value="QDV08848.1"/>
    <property type="molecule type" value="Genomic_DNA"/>
</dbReference>
<evidence type="ECO:0000313" key="1">
    <source>
        <dbReference type="EMBL" id="QDV08848.1"/>
    </source>
</evidence>
<protein>
    <submittedName>
        <fullName evidence="1">Uncharacterized protein</fullName>
    </submittedName>
</protein>
<gene>
    <name evidence="1" type="ORF">Poly30_44030</name>
</gene>
<sequence>MPMPQCHLPHDPWSAARGAIRPRSRALAAAIVLALATGCGSEPDPEPAASAGARVAGPATSSSAAVDPAAVVVEAELEPTGAVDRAAEPPPVVFDRSEADFAAEIPDNSLAYFEFESLTALEELSLRISTLVEFQGHALFDSTLATVPIAGVGIDPSLIDRDARIALAYVPVPGELFPAPMVIVPARDEGPVVVSFSALATRGMKVRRIGGGYAVVEPIGMNDSVDRGDSGLISDLPEANIRGRFDSSTFLPLLKPSLEPLCRALNESYRLARPKTSSGDLYEFEPESFTQLVRDSQEVGFGFSLDGDRASISLRLVGGQKETYGTGVGAGDISATLNELSHHIDREDPVSFVTAFEPETAVSTLRHLWENRDDWSSIGRTRLFGAEDDDARNQRSKLSSEALDSMERATVRMLDSFQPGAALSFQMEPSKAHVAIYLAARNPDRAREAISLLLSKCDLETWGFEMALPIRSMMDGTLVEDYSVRFDTRRLDFDRRAAMRNAFKTYLGDSSLHLKVATSGRHVLVILGGDTMAVDTRIREFSEKGLAEVEHVRAIDLVGGADAATVYHADFVKIFGQLSGLGAVAEGHSVADTHRELIREVGDNRAPFVIWSGPEGNDVIFGASFELSSLTTAFDAFKGSGL</sequence>
<keyword evidence="2" id="KW-1185">Reference proteome</keyword>
<dbReference type="AlphaFoldDB" id="A0A518EXN9"/>
<reference evidence="1 2" key="1">
    <citation type="submission" date="2019-02" db="EMBL/GenBank/DDBJ databases">
        <title>Deep-cultivation of Planctomycetes and their phenomic and genomic characterization uncovers novel biology.</title>
        <authorList>
            <person name="Wiegand S."/>
            <person name="Jogler M."/>
            <person name="Boedeker C."/>
            <person name="Pinto D."/>
            <person name="Vollmers J."/>
            <person name="Rivas-Marin E."/>
            <person name="Kohn T."/>
            <person name="Peeters S.H."/>
            <person name="Heuer A."/>
            <person name="Rast P."/>
            <person name="Oberbeckmann S."/>
            <person name="Bunk B."/>
            <person name="Jeske O."/>
            <person name="Meyerdierks A."/>
            <person name="Storesund J.E."/>
            <person name="Kallscheuer N."/>
            <person name="Luecker S."/>
            <person name="Lage O.M."/>
            <person name="Pohl T."/>
            <person name="Merkel B.J."/>
            <person name="Hornburger P."/>
            <person name="Mueller R.-W."/>
            <person name="Bruemmer F."/>
            <person name="Labrenz M."/>
            <person name="Spormann A.M."/>
            <person name="Op den Camp H."/>
            <person name="Overmann J."/>
            <person name="Amann R."/>
            <person name="Jetten M.S.M."/>
            <person name="Mascher T."/>
            <person name="Medema M.H."/>
            <person name="Devos D.P."/>
            <person name="Kaster A.-K."/>
            <person name="Ovreas L."/>
            <person name="Rohde M."/>
            <person name="Galperin M.Y."/>
            <person name="Jogler C."/>
        </authorList>
    </citation>
    <scope>NUCLEOTIDE SEQUENCE [LARGE SCALE GENOMIC DNA]</scope>
    <source>
        <strain evidence="1 2">Poly30</strain>
    </source>
</reference>
<organism evidence="1 2">
    <name type="scientific">Saltatorellus ferox</name>
    <dbReference type="NCBI Taxonomy" id="2528018"/>
    <lineage>
        <taxon>Bacteria</taxon>
        <taxon>Pseudomonadati</taxon>
        <taxon>Planctomycetota</taxon>
        <taxon>Planctomycetia</taxon>
        <taxon>Planctomycetia incertae sedis</taxon>
        <taxon>Saltatorellus</taxon>
    </lineage>
</organism>